<dbReference type="GO" id="GO:0016787">
    <property type="term" value="F:hydrolase activity"/>
    <property type="evidence" value="ECO:0007669"/>
    <property type="project" value="UniProtKB-KW"/>
</dbReference>
<dbReference type="PANTHER" id="PTHR34990">
    <property type="entry name" value="UDP-2,3-DIACYLGLUCOSAMINE HYDROLASE-RELATED"/>
    <property type="match status" value="1"/>
</dbReference>
<evidence type="ECO:0000259" key="7">
    <source>
        <dbReference type="Pfam" id="PF00149"/>
    </source>
</evidence>
<reference evidence="8 9" key="1">
    <citation type="submission" date="2024-09" db="EMBL/GenBank/DDBJ databases">
        <title>Laminarin stimulates single cell rates of sulfate reduction while oxygen inhibits transcriptomic activity in coastal marine sediment.</title>
        <authorList>
            <person name="Lindsay M."/>
            <person name="Orcutt B."/>
            <person name="Emerson D."/>
            <person name="Stepanauskas R."/>
            <person name="D'Angelo T."/>
        </authorList>
    </citation>
    <scope>NUCLEOTIDE SEQUENCE [LARGE SCALE GENOMIC DNA]</scope>
    <source>
        <strain evidence="8">SAG AM-311-K15</strain>
    </source>
</reference>
<keyword evidence="9" id="KW-1185">Reference proteome</keyword>
<feature type="domain" description="Calcineurin-like phosphoesterase" evidence="7">
    <location>
        <begin position="10"/>
        <end position="202"/>
    </location>
</feature>
<dbReference type="EMBL" id="JBHPBY010000074">
    <property type="protein sequence ID" value="MFC1850067.1"/>
    <property type="molecule type" value="Genomic_DNA"/>
</dbReference>
<keyword evidence="5" id="KW-0472">Membrane</keyword>
<keyword evidence="4 8" id="KW-0378">Hydrolase</keyword>
<dbReference type="Gene3D" id="3.60.21.10">
    <property type="match status" value="1"/>
</dbReference>
<gene>
    <name evidence="8" type="ORF">ACFL27_07740</name>
</gene>
<evidence type="ECO:0000256" key="2">
    <source>
        <dbReference type="ARBA" id="ARBA00022519"/>
    </source>
</evidence>
<dbReference type="EC" id="3.6.1.54" evidence="8"/>
<sequence>MKMAHHKATIFLSDAHLNDSDPIRQERLVNFLKKQTELDRLYIVGDLFDFWFGYKTVIFRYYIPILCQLYRLHEQGCEIVYVLGNHDFYLGPLFRETIPMRIVPADSIELIGDKKVYVVHGDGINKSDYGYRFLRFMVRSKMVQILFKWIHPDIGWFMAKLLSRSSRSYRNLLKCDREIVYLDYGLQKIKEGADVCIMAHSHFPLIKKYELSQKSGLVINIGDWMDNLTYLEYTAQDGFKFYQYQGENRIELQPETVTAHVPLAPN</sequence>
<dbReference type="SUPFAM" id="SSF56300">
    <property type="entry name" value="Metallo-dependent phosphatases"/>
    <property type="match status" value="1"/>
</dbReference>
<dbReference type="Pfam" id="PF00149">
    <property type="entry name" value="Metallophos"/>
    <property type="match status" value="1"/>
</dbReference>
<keyword evidence="1" id="KW-1003">Cell membrane</keyword>
<keyword evidence="2" id="KW-0997">Cell inner membrane</keyword>
<evidence type="ECO:0000313" key="9">
    <source>
        <dbReference type="Proteomes" id="UP001594351"/>
    </source>
</evidence>
<dbReference type="PANTHER" id="PTHR34990:SF1">
    <property type="entry name" value="UDP-2,3-DIACYLGLUCOSAMINE HYDROLASE"/>
    <property type="match status" value="1"/>
</dbReference>
<evidence type="ECO:0000313" key="8">
    <source>
        <dbReference type="EMBL" id="MFC1850067.1"/>
    </source>
</evidence>
<keyword evidence="6" id="KW-0464">Manganese</keyword>
<dbReference type="CDD" id="cd07398">
    <property type="entry name" value="MPP_YbbF-LpxH"/>
    <property type="match status" value="1"/>
</dbReference>
<dbReference type="Proteomes" id="UP001594351">
    <property type="component" value="Unassembled WGS sequence"/>
</dbReference>
<protein>
    <submittedName>
        <fullName evidence="8">UDP-2,3-diacylglucosamine diphosphatase</fullName>
        <ecNumber evidence="8">3.6.1.54</ecNumber>
    </submittedName>
</protein>
<name>A0ABV6YV51_UNCC1</name>
<dbReference type="InterPro" id="IPR043461">
    <property type="entry name" value="LpxH-like"/>
</dbReference>
<organism evidence="8 9">
    <name type="scientific">candidate division CSSED10-310 bacterium</name>
    <dbReference type="NCBI Taxonomy" id="2855610"/>
    <lineage>
        <taxon>Bacteria</taxon>
        <taxon>Bacteria division CSSED10-310</taxon>
    </lineage>
</organism>
<accession>A0ABV6YV51</accession>
<evidence type="ECO:0000256" key="4">
    <source>
        <dbReference type="ARBA" id="ARBA00022801"/>
    </source>
</evidence>
<evidence type="ECO:0000256" key="5">
    <source>
        <dbReference type="ARBA" id="ARBA00023136"/>
    </source>
</evidence>
<keyword evidence="3" id="KW-0479">Metal-binding</keyword>
<dbReference type="InterPro" id="IPR004843">
    <property type="entry name" value="Calcineurin-like_PHP"/>
</dbReference>
<comment type="caution">
    <text evidence="8">The sequence shown here is derived from an EMBL/GenBank/DDBJ whole genome shotgun (WGS) entry which is preliminary data.</text>
</comment>
<evidence type="ECO:0000256" key="1">
    <source>
        <dbReference type="ARBA" id="ARBA00022475"/>
    </source>
</evidence>
<evidence type="ECO:0000256" key="6">
    <source>
        <dbReference type="ARBA" id="ARBA00023211"/>
    </source>
</evidence>
<evidence type="ECO:0000256" key="3">
    <source>
        <dbReference type="ARBA" id="ARBA00022723"/>
    </source>
</evidence>
<dbReference type="InterPro" id="IPR029052">
    <property type="entry name" value="Metallo-depent_PP-like"/>
</dbReference>
<proteinExistence type="predicted"/>